<gene>
    <name evidence="1" type="ORF">K1X11_022130</name>
</gene>
<proteinExistence type="predicted"/>
<reference evidence="1 2" key="2">
    <citation type="submission" date="2023-12" db="EMBL/GenBank/DDBJ databases">
        <title>Description of an unclassified Opitutus bacterium of Verrucomicrobiota.</title>
        <authorList>
            <person name="Zhang D.-F."/>
        </authorList>
    </citation>
    <scope>NUCLEOTIDE SEQUENCE [LARGE SCALE GENOMIC DNA]</scope>
    <source>
        <strain evidence="1 2">WL0086</strain>
    </source>
</reference>
<dbReference type="RefSeq" id="WP_221030315.1">
    <property type="nucleotide sequence ID" value="NZ_CP139781.1"/>
</dbReference>
<reference evidence="1 2" key="1">
    <citation type="submission" date="2021-08" db="EMBL/GenBank/DDBJ databases">
        <authorList>
            <person name="Zhang D."/>
            <person name="Zhang A."/>
            <person name="Wang L."/>
        </authorList>
    </citation>
    <scope>NUCLEOTIDE SEQUENCE [LARGE SCALE GENOMIC DNA]</scope>
    <source>
        <strain evidence="1 2">WL0086</strain>
    </source>
</reference>
<dbReference type="EMBL" id="CP139781">
    <property type="protein sequence ID" value="WRQ87523.1"/>
    <property type="molecule type" value="Genomic_DNA"/>
</dbReference>
<protein>
    <submittedName>
        <fullName evidence="1">Uncharacterized protein</fullName>
    </submittedName>
</protein>
<sequence length="67" mass="7711">MSRTVGYLPEVREDFVAAFAYYEALSEGLGERFEAAFKSAEAEVAEGMVTHHRHFGHYHRVVLRHFP</sequence>
<name>A0ABZ1C723_9BACT</name>
<organism evidence="1 2">
    <name type="scientific">Actomonas aquatica</name>
    <dbReference type="NCBI Taxonomy" id="2866162"/>
    <lineage>
        <taxon>Bacteria</taxon>
        <taxon>Pseudomonadati</taxon>
        <taxon>Verrucomicrobiota</taxon>
        <taxon>Opitutia</taxon>
        <taxon>Opitutales</taxon>
        <taxon>Opitutaceae</taxon>
        <taxon>Actomonas</taxon>
    </lineage>
</organism>
<dbReference type="Proteomes" id="UP000738431">
    <property type="component" value="Chromosome"/>
</dbReference>
<accession>A0ABZ1C723</accession>
<evidence type="ECO:0000313" key="1">
    <source>
        <dbReference type="EMBL" id="WRQ87523.1"/>
    </source>
</evidence>
<keyword evidence="2" id="KW-1185">Reference proteome</keyword>
<evidence type="ECO:0000313" key="2">
    <source>
        <dbReference type="Proteomes" id="UP000738431"/>
    </source>
</evidence>